<keyword evidence="3" id="KW-1185">Reference proteome</keyword>
<dbReference type="RefSeq" id="WP_129919765.1">
    <property type="nucleotide sequence ID" value="NZ_SEWE01000005.1"/>
</dbReference>
<keyword evidence="1" id="KW-0479">Metal-binding</keyword>
<comment type="caution">
    <text evidence="2">The sequence shown here is derived from an EMBL/GenBank/DDBJ whole genome shotgun (WGS) entry which is preliminary data.</text>
</comment>
<gene>
    <name evidence="2" type="ORF">EWM57_03585</name>
</gene>
<protein>
    <recommendedName>
        <fullName evidence="4">Lanthionine synthetase</fullName>
    </recommendedName>
</protein>
<name>A0A4V1ZB40_9BACT</name>
<sequence>MNAYLAPATHSVLDESLTHIAELLQRHPELHLPTLIQGNAGIGLFFAYLYQYRPREEYLEACATQLEQAIEAVSTSDQTPFLATGFLGLGWVVAHLIRQGVLDEEAEEVLDAIRPAIVTAATTGPISTTYDLLYGFLGASVFFSEHADADYGAPQRAILAQLRRQALPVAAGTAWTNSSDPTDRSFNLGLAHGIPSVVVVLLQLRKQGYDPAQCELLIRGAIRFVLAQEKATGHSLFATSVEGAKPLATSRLAWCHGDLGVALMLLLAGTELQDPDLRHKGLEVARHAAGRPLASSGVSVTEGPGGVDVGFCHGTAGIALLFLRLHQLTGDELLGQTARYWLELTLTNLTPRLQELSAAFWIKEFDGESPDLEQRYGVLEGIAGVGLTLLAFANPEKADWTRLFLLAL</sequence>
<dbReference type="SMART" id="SM01260">
    <property type="entry name" value="LANC_like"/>
    <property type="match status" value="1"/>
</dbReference>
<dbReference type="GO" id="GO:0046872">
    <property type="term" value="F:metal ion binding"/>
    <property type="evidence" value="ECO:0007669"/>
    <property type="project" value="UniProtKB-KW"/>
</dbReference>
<dbReference type="PANTHER" id="PTHR12736:SF7">
    <property type="entry name" value="LANC-LIKE PROTEIN 3"/>
    <property type="match status" value="1"/>
</dbReference>
<reference evidence="2 3" key="1">
    <citation type="submission" date="2019-02" db="EMBL/GenBank/DDBJ databases">
        <title>Bacterial novel species isolated from soil.</title>
        <authorList>
            <person name="Jung H.-Y."/>
        </authorList>
    </citation>
    <scope>NUCLEOTIDE SEQUENCE [LARGE SCALE GENOMIC DNA]</scope>
    <source>
        <strain evidence="2 3">1-3-3-3</strain>
    </source>
</reference>
<dbReference type="InterPro" id="IPR007822">
    <property type="entry name" value="LANC-like"/>
</dbReference>
<evidence type="ECO:0008006" key="4">
    <source>
        <dbReference type="Google" id="ProtNLM"/>
    </source>
</evidence>
<dbReference type="PRINTS" id="PR01955">
    <property type="entry name" value="LANCFRANKIA"/>
</dbReference>
<feature type="binding site" evidence="1">
    <location>
        <position position="312"/>
    </location>
    <ligand>
        <name>Zn(2+)</name>
        <dbReference type="ChEBI" id="CHEBI:29105"/>
    </ligand>
</feature>
<feature type="binding site" evidence="1">
    <location>
        <position position="255"/>
    </location>
    <ligand>
        <name>Zn(2+)</name>
        <dbReference type="ChEBI" id="CHEBI:29105"/>
    </ligand>
</feature>
<dbReference type="AlphaFoldDB" id="A0A4V1ZB40"/>
<accession>A0A4V1ZB40</accession>
<feature type="binding site" evidence="1">
    <location>
        <position position="313"/>
    </location>
    <ligand>
        <name>Zn(2+)</name>
        <dbReference type="ChEBI" id="CHEBI:29105"/>
    </ligand>
</feature>
<evidence type="ECO:0000256" key="1">
    <source>
        <dbReference type="PIRSR" id="PIRSR607822-1"/>
    </source>
</evidence>
<dbReference type="Proteomes" id="UP000294155">
    <property type="component" value="Unassembled WGS sequence"/>
</dbReference>
<dbReference type="PANTHER" id="PTHR12736">
    <property type="entry name" value="LANC-LIKE PROTEIN"/>
    <property type="match status" value="1"/>
</dbReference>
<dbReference type="GO" id="GO:0031179">
    <property type="term" value="P:peptide modification"/>
    <property type="evidence" value="ECO:0007669"/>
    <property type="project" value="InterPro"/>
</dbReference>
<evidence type="ECO:0000313" key="3">
    <source>
        <dbReference type="Proteomes" id="UP000294155"/>
    </source>
</evidence>
<dbReference type="EMBL" id="SEWE01000005">
    <property type="protein sequence ID" value="RYU82783.1"/>
    <property type="molecule type" value="Genomic_DNA"/>
</dbReference>
<dbReference type="CDD" id="cd04793">
    <property type="entry name" value="LanC"/>
    <property type="match status" value="1"/>
</dbReference>
<dbReference type="Gene3D" id="1.50.10.20">
    <property type="match status" value="1"/>
</dbReference>
<dbReference type="PRINTS" id="PR01950">
    <property type="entry name" value="LANCSUPER"/>
</dbReference>
<dbReference type="Pfam" id="PF05147">
    <property type="entry name" value="LANC_like"/>
    <property type="match status" value="1"/>
</dbReference>
<dbReference type="GO" id="GO:0005886">
    <property type="term" value="C:plasma membrane"/>
    <property type="evidence" value="ECO:0007669"/>
    <property type="project" value="TreeGrafter"/>
</dbReference>
<dbReference type="InterPro" id="IPR033889">
    <property type="entry name" value="LanC"/>
</dbReference>
<dbReference type="SUPFAM" id="SSF158745">
    <property type="entry name" value="LanC-like"/>
    <property type="match status" value="1"/>
</dbReference>
<dbReference type="OrthoDB" id="6313827at2"/>
<organism evidence="2 3">
    <name type="scientific">Hymenobacter persicinus</name>
    <dbReference type="NCBI Taxonomy" id="2025506"/>
    <lineage>
        <taxon>Bacteria</taxon>
        <taxon>Pseudomonadati</taxon>
        <taxon>Bacteroidota</taxon>
        <taxon>Cytophagia</taxon>
        <taxon>Cytophagales</taxon>
        <taxon>Hymenobacteraceae</taxon>
        <taxon>Hymenobacter</taxon>
    </lineage>
</organism>
<keyword evidence="1" id="KW-0862">Zinc</keyword>
<evidence type="ECO:0000313" key="2">
    <source>
        <dbReference type="EMBL" id="RYU82783.1"/>
    </source>
</evidence>
<proteinExistence type="predicted"/>